<dbReference type="SUPFAM" id="SSF52540">
    <property type="entry name" value="P-loop containing nucleoside triphosphate hydrolases"/>
    <property type="match status" value="1"/>
</dbReference>
<dbReference type="Proteomes" id="UP000507470">
    <property type="component" value="Unassembled WGS sequence"/>
</dbReference>
<organism evidence="4 5">
    <name type="scientific">Mytilus coruscus</name>
    <name type="common">Sea mussel</name>
    <dbReference type="NCBI Taxonomy" id="42192"/>
    <lineage>
        <taxon>Eukaryota</taxon>
        <taxon>Metazoa</taxon>
        <taxon>Spiralia</taxon>
        <taxon>Lophotrochozoa</taxon>
        <taxon>Mollusca</taxon>
        <taxon>Bivalvia</taxon>
        <taxon>Autobranchia</taxon>
        <taxon>Pteriomorphia</taxon>
        <taxon>Mytilida</taxon>
        <taxon>Mytiloidea</taxon>
        <taxon>Mytilidae</taxon>
        <taxon>Mytilinae</taxon>
        <taxon>Mytilus</taxon>
    </lineage>
</organism>
<dbReference type="OrthoDB" id="6141954at2759"/>
<dbReference type="EMBL" id="CACVKT020000556">
    <property type="protein sequence ID" value="CAC5360281.1"/>
    <property type="molecule type" value="Genomic_DNA"/>
</dbReference>
<dbReference type="Pfam" id="PF25496">
    <property type="entry name" value="URGCP"/>
    <property type="match status" value="1"/>
</dbReference>
<dbReference type="PROSITE" id="PS51717">
    <property type="entry name" value="G_VLIG"/>
    <property type="match status" value="1"/>
</dbReference>
<evidence type="ECO:0000259" key="3">
    <source>
        <dbReference type="PROSITE" id="PS51717"/>
    </source>
</evidence>
<dbReference type="InterPro" id="IPR027417">
    <property type="entry name" value="P-loop_NTPase"/>
</dbReference>
<feature type="domain" description="VLIG-type G" evidence="3">
    <location>
        <begin position="888"/>
        <end position="1127"/>
    </location>
</feature>
<dbReference type="Gene3D" id="3.40.50.300">
    <property type="entry name" value="P-loop containing nucleotide triphosphate hydrolases"/>
    <property type="match status" value="1"/>
</dbReference>
<dbReference type="InterPro" id="IPR052986">
    <property type="entry name" value="VLIG_GTPase"/>
</dbReference>
<dbReference type="InterPro" id="IPR030383">
    <property type="entry name" value="G_VLIG_dom"/>
</dbReference>
<evidence type="ECO:0000256" key="1">
    <source>
        <dbReference type="ARBA" id="ARBA00006828"/>
    </source>
</evidence>
<sequence length="1863" mass="214735">MTFHRVKLEDYDKVMSIRLPEDVYEGYDYLPDRFHKLISSSSTEGYAASIDNKFNVATCIQKPPLLIDIVDSDFEEGKNEHPLRQNAEDLLHNSEISEVMPDKDIGKDEYHGCEEIIYNREANKENDVLQDETGQQKLTSANRNAETSTLSTTEEHINKGEINEQPSVPKAERVLQNSELSEFMPLKQIGRDEYHGSKEKSNYKEENTEKGGLQYETGQQMLTPTIMKTDTSTSINTDEKINKVLKGKKLEDVEKAETPRSTSIPKVTYIDTINFLERIGLKRFYPKKLMFIDAMRIQTRKKYSELKDVALKFLNDIVMINCSCRDQMLYLFLEKIAKNEECKHKDTSLNLSLSYFLDDFKGEDETYINPLDLLLALFKCSDPMLKQMIANKLFMCKLAIPFIFPEFGNEPLEICLWPLRSIILDKKLETGTCQDMSVECECEIISFVRIGCPSVSKSKLLNEILTDQYHNTFSNKDCPLGTAKQILSDGIVEAAWYIPSDKSTGFRNTAMFLNLRGNAISHRKQLCAVAQLTDILVVIVLLSDLEGTSFQEVLYDIVTTKKGVVIAIDAFQNNTIEVSEKIEGFNKTVGNHHQMISVCLLSVFGKMKDTSTVKSEMRNAISGMMKENIAESLSSRVHRCKMTSDEEATLLKRAKSKALEVIQQIPNVCSDVKASAVPLQGDTWTAWSKKLKNVNKSSHYKTLQEQGKIRKEMFEDRQKQLQQCKNLGPFMKTFIDILSDLINSDIDCILFVLWLKHFLDQRSRSVIPGYLIQYQTAWKVLKTSRENNEDAAAIGKNRKALTQSEFNLAEASFGFEHLCREMGQMYESIAQCKSEVNNLKKLRATLPFISAKLLYMGYPFEIMDGDVANVPLCWIRAVLEKLKEIIGEKKLLALSVLGIQSSGKSTLLNAMFGLQFAVSAGRCTRGVFIQLVPVDSPKFDYVLVIDTEGLRAPELANQKYNHDNELATFVIGLGDITIVNVKGENPAEMKDILQIVVHGFLRLKLANEKLNLKHSCVFVHQNVPASNAYNKLITDRKEFLEFLDKMTRVAADEENVADIQSFNQVIDFDSEQNVWYFSDLWQGDPPMAPANPGYSESVSNVKDAIIYRLTEGRDTYLNIVDTISRIEDLWNGILKEDFVFSFRNCLELKAYNTMDHQFQTITWKLEKYVLEFIKSEAKSKLVSCVNKDALENIVPTIMMQLKKEVKNQVENLNHELDSFVKDSTLKDIMIQWTQVKKNRLSILAESLIMKAEKVVNNTKEEIRIQKLRVSEKSKHEMGINKMAKELALVMKGQVPSEDVLQKKFNHLWSSWIDKFATHDIDDNVPINRQIQLFVSESCRSDAINIDDEECRLQYTKDYQNMKHLEGTVTVDDISTAEHLTICKWSAGIYKREIFSDRCKKQVIDFTNMIFRKIDLKLEERNTDGIRFHTSYVTEILYIVSEEFSDFNKHTKNYYKFTLQNPFRAMILRHVVRYAAVFFTRQQDAYNKRNSPKAQMEQYKETAWKLFKNTVEDKTEDVIAFRFFRDAIVKVVVDQVSECLTIDALDSIRDHYKEKKKKSLNKDILVDLAKSNDFERYKFFILYPYSYAEKWILQLLKRKLFEEKIGPLGNSLYSQRAQGRVKNIFLHISTSISKATMECQDGTSNCITKWTDAFIKHNCNSSELPLSIDALRHVRDRKISNLTTFTGLLTEQLSEIETKVLSSFSNVKLDTFQWKENPVPDLMDYLWGCAENCMFCQEPCANINKNHLKERPHMCSQHRPDGISGFRWKDTNKMSVDFCNFSIGTNYIYYKGGKTGKFRKYKENFPDWDIKPDDTGVSKYWMWVMCKYKDQLKEMYSTDDPDIPDDWWLISREQAIDSLDKCII</sequence>
<reference evidence="4 5" key="1">
    <citation type="submission" date="2020-06" db="EMBL/GenBank/DDBJ databases">
        <authorList>
            <person name="Li R."/>
            <person name="Bekaert M."/>
        </authorList>
    </citation>
    <scope>NUCLEOTIDE SEQUENCE [LARGE SCALE GENOMIC DNA]</scope>
    <source>
        <strain evidence="5">wild</strain>
    </source>
</reference>
<evidence type="ECO:0000313" key="5">
    <source>
        <dbReference type="Proteomes" id="UP000507470"/>
    </source>
</evidence>
<proteinExistence type="inferred from homology"/>
<evidence type="ECO:0000313" key="4">
    <source>
        <dbReference type="EMBL" id="CAC5360281.1"/>
    </source>
</evidence>
<comment type="similarity">
    <text evidence="1">Belongs to the TRAFAC class dynamin-like GTPase superfamily. Very large inducible GTPase (VLIG) family.</text>
</comment>
<evidence type="ECO:0000256" key="2">
    <source>
        <dbReference type="SAM" id="MobiDB-lite"/>
    </source>
</evidence>
<dbReference type="PANTHER" id="PTHR14819">
    <property type="entry name" value="GTP-BINDING"/>
    <property type="match status" value="1"/>
</dbReference>
<gene>
    <name evidence="4" type="ORF">MCOR_2815</name>
</gene>
<dbReference type="InterPro" id="IPR057365">
    <property type="entry name" value="URGCP"/>
</dbReference>
<dbReference type="Pfam" id="PF25683">
    <property type="entry name" value="URGCP_GTPase"/>
    <property type="match status" value="1"/>
</dbReference>
<feature type="region of interest" description="Disordered" evidence="2">
    <location>
        <begin position="132"/>
        <end position="151"/>
    </location>
</feature>
<accession>A0A6J8A338</accession>
<dbReference type="GO" id="GO:0005525">
    <property type="term" value="F:GTP binding"/>
    <property type="evidence" value="ECO:0007669"/>
    <property type="project" value="InterPro"/>
</dbReference>
<protein>
    <recommendedName>
        <fullName evidence="3">VLIG-type G domain-containing protein</fullName>
    </recommendedName>
</protein>
<dbReference type="PANTHER" id="PTHR14819:SF5">
    <property type="entry name" value="INTERFERON-INDUCED VERY LARGE GTPASE 1"/>
    <property type="match status" value="1"/>
</dbReference>
<keyword evidence="5" id="KW-1185">Reference proteome</keyword>
<name>A0A6J8A338_MYTCO</name>